<evidence type="ECO:0000256" key="1">
    <source>
        <dbReference type="RuleBase" id="RU365048"/>
    </source>
</evidence>
<evidence type="ECO:0000313" key="4">
    <source>
        <dbReference type="Proteomes" id="UP000054304"/>
    </source>
</evidence>
<dbReference type="GO" id="GO:0003723">
    <property type="term" value="F:RNA binding"/>
    <property type="evidence" value="ECO:0007669"/>
    <property type="project" value="UniProtKB-UniRule"/>
</dbReference>
<comment type="subcellular location">
    <subcellularLocation>
        <location evidence="1">Nucleus</location>
    </subcellularLocation>
</comment>
<name>A0A0C7MRW6_9SACH</name>
<dbReference type="GO" id="GO:0008033">
    <property type="term" value="P:tRNA processing"/>
    <property type="evidence" value="ECO:0007669"/>
    <property type="project" value="EnsemblFungi"/>
</dbReference>
<dbReference type="Proteomes" id="UP000054304">
    <property type="component" value="Unassembled WGS sequence"/>
</dbReference>
<gene>
    <name evidence="1" type="primary">LSM8</name>
    <name evidence="3" type="ORF">LALA0_S06e01178g</name>
</gene>
<keyword evidence="1" id="KW-0694">RNA-binding</keyword>
<protein>
    <recommendedName>
        <fullName evidence="1">LSM2-LSM8 complex subunit LSM8</fullName>
    </recommendedName>
</protein>
<keyword evidence="1" id="KW-0539">Nucleus</keyword>
<dbReference type="GO" id="GO:0046540">
    <property type="term" value="C:U4/U6 x U5 tri-snRNP complex"/>
    <property type="evidence" value="ECO:0007669"/>
    <property type="project" value="UniProtKB-UniRule"/>
</dbReference>
<dbReference type="SUPFAM" id="SSF50182">
    <property type="entry name" value="Sm-like ribonucleoproteins"/>
    <property type="match status" value="1"/>
</dbReference>
<keyword evidence="4" id="KW-1185">Reference proteome</keyword>
<dbReference type="InterPro" id="IPR034103">
    <property type="entry name" value="Lsm8"/>
</dbReference>
<comment type="subunit">
    <text evidence="1">LSm subunits form a heteromer with a doughnut shape.</text>
</comment>
<keyword evidence="1" id="KW-0747">Spliceosome</keyword>
<dbReference type="STRING" id="1245769.A0A0C7MRW6"/>
<dbReference type="InterPro" id="IPR047575">
    <property type="entry name" value="Sm"/>
</dbReference>
<dbReference type="EMBL" id="LN736365">
    <property type="protein sequence ID" value="CEP62679.1"/>
    <property type="molecule type" value="Genomic_DNA"/>
</dbReference>
<keyword evidence="1" id="KW-0507">mRNA processing</keyword>
<evidence type="ECO:0000259" key="2">
    <source>
        <dbReference type="PROSITE" id="PS52002"/>
    </source>
</evidence>
<dbReference type="HOGENOM" id="CLU_076902_8_1_1"/>
<keyword evidence="1" id="KW-0687">Ribonucleoprotein</keyword>
<keyword evidence="1" id="KW-0508">mRNA splicing</keyword>
<organism evidence="3 4">
    <name type="scientific">Lachancea lanzarotensis</name>
    <dbReference type="NCBI Taxonomy" id="1245769"/>
    <lineage>
        <taxon>Eukaryota</taxon>
        <taxon>Fungi</taxon>
        <taxon>Dikarya</taxon>
        <taxon>Ascomycota</taxon>
        <taxon>Saccharomycotina</taxon>
        <taxon>Saccharomycetes</taxon>
        <taxon>Saccharomycetales</taxon>
        <taxon>Saccharomycetaceae</taxon>
        <taxon>Lachancea</taxon>
    </lineage>
</organism>
<dbReference type="GO" id="GO:0006364">
    <property type="term" value="P:rRNA processing"/>
    <property type="evidence" value="ECO:0007669"/>
    <property type="project" value="EnsemblFungi"/>
</dbReference>
<dbReference type="OrthoDB" id="422364at2759"/>
<dbReference type="GO" id="GO:0000398">
    <property type="term" value="P:mRNA splicing, via spliceosome"/>
    <property type="evidence" value="ECO:0007669"/>
    <property type="project" value="UniProtKB-UniRule"/>
</dbReference>
<dbReference type="Gene3D" id="2.30.30.100">
    <property type="match status" value="1"/>
</dbReference>
<feature type="domain" description="Sm" evidence="2">
    <location>
        <begin position="1"/>
        <end position="70"/>
    </location>
</feature>
<sequence>MSPLLKDFLNKRVVVVTTEGQCVCATLEGFDNSTNLLISQVKDRVSGENLASSYVLRGNQIVCCGLLEDSEKELAFQGAKSLKDTRNYVPDEHVVWQQVWAQKQQQHTLQTSHEN</sequence>
<comment type="function">
    <text evidence="1">Plays role in pre-mRNA splicing as component of the U4/U6-U5 tri-snRNP complex that is involved in spliceosome assembly, and as component of the precatalytic spliceosome (spliceosome B complex). The heptameric LSM2-8 complex binds specifically to the 3'-terminal U-tract of U6 snRNA.</text>
</comment>
<dbReference type="InterPro" id="IPR001163">
    <property type="entry name" value="Sm_dom_euk/arc"/>
</dbReference>
<dbReference type="SMART" id="SM00651">
    <property type="entry name" value="Sm"/>
    <property type="match status" value="1"/>
</dbReference>
<dbReference type="Pfam" id="PF01423">
    <property type="entry name" value="LSM"/>
    <property type="match status" value="1"/>
</dbReference>
<dbReference type="GO" id="GO:0005688">
    <property type="term" value="C:U6 snRNP"/>
    <property type="evidence" value="ECO:0007669"/>
    <property type="project" value="UniProtKB-UniRule"/>
</dbReference>
<dbReference type="AlphaFoldDB" id="A0A0C7MRW6"/>
<dbReference type="InterPro" id="IPR010920">
    <property type="entry name" value="LSM_dom_sf"/>
</dbReference>
<comment type="similarity">
    <text evidence="1">Belongs to the snRNP Sm proteins family.</text>
</comment>
<accession>A0A0C7MRW6</accession>
<dbReference type="CDD" id="cd01727">
    <property type="entry name" value="LSm8"/>
    <property type="match status" value="1"/>
</dbReference>
<reference evidence="3 4" key="1">
    <citation type="submission" date="2014-12" db="EMBL/GenBank/DDBJ databases">
        <authorList>
            <person name="Neuveglise Cecile"/>
        </authorList>
    </citation>
    <scope>NUCLEOTIDE SEQUENCE [LARGE SCALE GENOMIC DNA]</scope>
    <source>
        <strain evidence="3 4">CBS 12615</strain>
    </source>
</reference>
<dbReference type="GO" id="GO:0005681">
    <property type="term" value="C:spliceosomal complex"/>
    <property type="evidence" value="ECO:0007669"/>
    <property type="project" value="UniProtKB-KW"/>
</dbReference>
<dbReference type="PROSITE" id="PS52002">
    <property type="entry name" value="SM"/>
    <property type="match status" value="1"/>
</dbReference>
<proteinExistence type="inferred from homology"/>
<evidence type="ECO:0000313" key="3">
    <source>
        <dbReference type="EMBL" id="CEP62679.1"/>
    </source>
</evidence>
<dbReference type="GO" id="GO:0005730">
    <property type="term" value="C:nucleolus"/>
    <property type="evidence" value="ECO:0007669"/>
    <property type="project" value="EnsemblFungi"/>
</dbReference>